<protein>
    <recommendedName>
        <fullName evidence="1">VapC45 PIN like domain-containing protein</fullName>
    </recommendedName>
</protein>
<organism evidence="2 3">
    <name type="scientific">Vasconcelosia minhoensis LEGE 07310</name>
    <dbReference type="NCBI Taxonomy" id="915328"/>
    <lineage>
        <taxon>Bacteria</taxon>
        <taxon>Bacillati</taxon>
        <taxon>Cyanobacteriota</taxon>
        <taxon>Cyanophyceae</taxon>
        <taxon>Nodosilineales</taxon>
        <taxon>Cymatolegaceae</taxon>
        <taxon>Vasconcelosia</taxon>
        <taxon>Vasconcelosia minhoensis</taxon>
    </lineage>
</organism>
<keyword evidence="3" id="KW-1185">Reference proteome</keyword>
<dbReference type="AlphaFoldDB" id="A0A8J7AIC7"/>
<accession>A0A8J7AIC7</accession>
<dbReference type="RefSeq" id="WP_193907614.1">
    <property type="nucleotide sequence ID" value="NZ_JADEXG010000026.1"/>
</dbReference>
<evidence type="ECO:0000313" key="2">
    <source>
        <dbReference type="EMBL" id="MBE9078118.1"/>
    </source>
</evidence>
<dbReference type="InterPro" id="IPR041375">
    <property type="entry name" value="VapC45_PIN-like"/>
</dbReference>
<gene>
    <name evidence="2" type="ORF">IQ241_12585</name>
</gene>
<reference evidence="2" key="1">
    <citation type="submission" date="2020-10" db="EMBL/GenBank/DDBJ databases">
        <authorList>
            <person name="Castelo-Branco R."/>
            <person name="Eusebio N."/>
            <person name="Adriana R."/>
            <person name="Vieira A."/>
            <person name="Brugerolle De Fraissinette N."/>
            <person name="Rezende De Castro R."/>
            <person name="Schneider M.P."/>
            <person name="Vasconcelos V."/>
            <person name="Leao P.N."/>
        </authorList>
    </citation>
    <scope>NUCLEOTIDE SEQUENCE</scope>
    <source>
        <strain evidence="2">LEGE 07310</strain>
    </source>
</reference>
<comment type="caution">
    <text evidence="2">The sequence shown here is derived from an EMBL/GenBank/DDBJ whole genome shotgun (WGS) entry which is preliminary data.</text>
</comment>
<sequence length="143" mass="15930">MNQENQPTFFIDRALGRKAIAGGLRKAGATVEIHDDHFPPEALDVEWLPIVGQRGWLILTKDGGIGRRLLEQISVATSEARVFVLSSGNLTGSEMAEIFVSALSRMQRFALGNPQPFIAKVYKSGTVRMWQSRNQLLKLLKPR</sequence>
<evidence type="ECO:0000259" key="1">
    <source>
        <dbReference type="Pfam" id="PF18478"/>
    </source>
</evidence>
<dbReference type="Pfam" id="PF18478">
    <property type="entry name" value="PIN_10"/>
    <property type="match status" value="1"/>
</dbReference>
<dbReference type="Proteomes" id="UP000636505">
    <property type="component" value="Unassembled WGS sequence"/>
</dbReference>
<evidence type="ECO:0000313" key="3">
    <source>
        <dbReference type="Proteomes" id="UP000636505"/>
    </source>
</evidence>
<proteinExistence type="predicted"/>
<feature type="domain" description="VapC45 PIN like" evidence="1">
    <location>
        <begin position="7"/>
        <end position="87"/>
    </location>
</feature>
<name>A0A8J7AIC7_9CYAN</name>
<dbReference type="EMBL" id="JADEXG010000026">
    <property type="protein sequence ID" value="MBE9078118.1"/>
    <property type="molecule type" value="Genomic_DNA"/>
</dbReference>